<gene>
    <name evidence="4" type="ordered locus">Os02g0637700</name>
    <name evidence="4" type="ORF">OSNPB_020637700</name>
</gene>
<dbReference type="PANTHER" id="PTHR43880:SF5">
    <property type="entry name" value="ALCOHOL DEHYDROGENASE-LIKE 6"/>
    <property type="match status" value="1"/>
</dbReference>
<comment type="catalytic activity">
    <reaction evidence="3">
        <text>a primary alcohol + NAD(+) = an aldehyde + NADH + H(+)</text>
        <dbReference type="Rhea" id="RHEA:10736"/>
        <dbReference type="ChEBI" id="CHEBI:15378"/>
        <dbReference type="ChEBI" id="CHEBI:15734"/>
        <dbReference type="ChEBI" id="CHEBI:17478"/>
        <dbReference type="ChEBI" id="CHEBI:57540"/>
        <dbReference type="ChEBI" id="CHEBI:57945"/>
        <dbReference type="EC" id="1.1.1.1"/>
    </reaction>
</comment>
<evidence type="ECO:0000256" key="1">
    <source>
        <dbReference type="ARBA" id="ARBA00022723"/>
    </source>
</evidence>
<dbReference type="GO" id="GO:0004022">
    <property type="term" value="F:alcohol dehydrogenase (NAD+) activity"/>
    <property type="evidence" value="ECO:0007669"/>
    <property type="project" value="UniProtKB-EC"/>
</dbReference>
<keyword evidence="5" id="KW-1185">Reference proteome</keyword>
<reference evidence="4 5" key="2">
    <citation type="journal article" date="2013" name="Plant Cell Physiol.">
        <title>Rice Annotation Project Database (RAP-DB): an integrative and interactive database for rice genomics.</title>
        <authorList>
            <person name="Sakai H."/>
            <person name="Lee S.S."/>
            <person name="Tanaka T."/>
            <person name="Numa H."/>
            <person name="Kim J."/>
            <person name="Kawahara Y."/>
            <person name="Wakimoto H."/>
            <person name="Yang C.C."/>
            <person name="Iwamoto M."/>
            <person name="Abe T."/>
            <person name="Yamada Y."/>
            <person name="Muto A."/>
            <person name="Inokuchi H."/>
            <person name="Ikemura T."/>
            <person name="Matsumoto T."/>
            <person name="Sasaki T."/>
            <person name="Itoh T."/>
        </authorList>
    </citation>
    <scope>NUCLEOTIDE SEQUENCE [LARGE SCALE GENOMIC DNA]</scope>
    <source>
        <strain evidence="5">cv. Nipponbare</strain>
    </source>
</reference>
<dbReference type="EMBL" id="AP014958">
    <property type="protein sequence ID" value="BAS79950.1"/>
    <property type="molecule type" value="Genomic_DNA"/>
</dbReference>
<organism evidence="4 5">
    <name type="scientific">Oryza sativa subsp. japonica</name>
    <name type="common">Rice</name>
    <dbReference type="NCBI Taxonomy" id="39947"/>
    <lineage>
        <taxon>Eukaryota</taxon>
        <taxon>Viridiplantae</taxon>
        <taxon>Streptophyta</taxon>
        <taxon>Embryophyta</taxon>
        <taxon>Tracheophyta</taxon>
        <taxon>Spermatophyta</taxon>
        <taxon>Magnoliopsida</taxon>
        <taxon>Liliopsida</taxon>
        <taxon>Poales</taxon>
        <taxon>Poaceae</taxon>
        <taxon>BOP clade</taxon>
        <taxon>Oryzoideae</taxon>
        <taxon>Oryzeae</taxon>
        <taxon>Oryzinae</taxon>
        <taxon>Oryza</taxon>
        <taxon>Oryza sativa</taxon>
    </lineage>
</organism>
<dbReference type="InterPro" id="IPR011032">
    <property type="entry name" value="GroES-like_sf"/>
</dbReference>
<dbReference type="GO" id="GO:0046872">
    <property type="term" value="F:metal ion binding"/>
    <property type="evidence" value="ECO:0007669"/>
    <property type="project" value="UniProtKB-KW"/>
</dbReference>
<evidence type="ECO:0007829" key="6">
    <source>
        <dbReference type="PeptideAtlas" id="A0A0P0VM43"/>
    </source>
</evidence>
<keyword evidence="2" id="KW-0862">Zinc</keyword>
<evidence type="ECO:0000313" key="5">
    <source>
        <dbReference type="Proteomes" id="UP000059680"/>
    </source>
</evidence>
<proteinExistence type="evidence at protein level"/>
<protein>
    <submittedName>
        <fullName evidence="4">Os02g0637700 protein</fullName>
    </submittedName>
</protein>
<dbReference type="SUPFAM" id="SSF50129">
    <property type="entry name" value="GroES-like"/>
    <property type="match status" value="1"/>
</dbReference>
<dbReference type="ExpressionAtlas" id="A0A0P0VM43">
    <property type="expression patterns" value="baseline and differential"/>
</dbReference>
<dbReference type="Gene3D" id="3.90.180.10">
    <property type="entry name" value="Medium-chain alcohol dehydrogenases, catalytic domain"/>
    <property type="match status" value="1"/>
</dbReference>
<evidence type="ECO:0000256" key="3">
    <source>
        <dbReference type="ARBA" id="ARBA00049243"/>
    </source>
</evidence>
<evidence type="ECO:0000256" key="2">
    <source>
        <dbReference type="ARBA" id="ARBA00022833"/>
    </source>
</evidence>
<reference evidence="5" key="1">
    <citation type="journal article" date="2005" name="Nature">
        <title>The map-based sequence of the rice genome.</title>
        <authorList>
            <consortium name="International rice genome sequencing project (IRGSP)"/>
            <person name="Matsumoto T."/>
            <person name="Wu J."/>
            <person name="Kanamori H."/>
            <person name="Katayose Y."/>
            <person name="Fujisawa M."/>
            <person name="Namiki N."/>
            <person name="Mizuno H."/>
            <person name="Yamamoto K."/>
            <person name="Antonio B.A."/>
            <person name="Baba T."/>
            <person name="Sakata K."/>
            <person name="Nagamura Y."/>
            <person name="Aoki H."/>
            <person name="Arikawa K."/>
            <person name="Arita K."/>
            <person name="Bito T."/>
            <person name="Chiden Y."/>
            <person name="Fujitsuka N."/>
            <person name="Fukunaka R."/>
            <person name="Hamada M."/>
            <person name="Harada C."/>
            <person name="Hayashi A."/>
            <person name="Hijishita S."/>
            <person name="Honda M."/>
            <person name="Hosokawa S."/>
            <person name="Ichikawa Y."/>
            <person name="Idonuma A."/>
            <person name="Iijima M."/>
            <person name="Ikeda M."/>
            <person name="Ikeno M."/>
            <person name="Ito K."/>
            <person name="Ito S."/>
            <person name="Ito T."/>
            <person name="Ito Y."/>
            <person name="Ito Y."/>
            <person name="Iwabuchi A."/>
            <person name="Kamiya K."/>
            <person name="Karasawa W."/>
            <person name="Kurita K."/>
            <person name="Katagiri S."/>
            <person name="Kikuta A."/>
            <person name="Kobayashi H."/>
            <person name="Kobayashi N."/>
            <person name="Machita K."/>
            <person name="Maehara T."/>
            <person name="Masukawa M."/>
            <person name="Mizubayashi T."/>
            <person name="Mukai Y."/>
            <person name="Nagasaki H."/>
            <person name="Nagata Y."/>
            <person name="Naito S."/>
            <person name="Nakashima M."/>
            <person name="Nakama Y."/>
            <person name="Nakamichi Y."/>
            <person name="Nakamura M."/>
            <person name="Meguro A."/>
            <person name="Negishi M."/>
            <person name="Ohta I."/>
            <person name="Ohta T."/>
            <person name="Okamoto M."/>
            <person name="Ono N."/>
            <person name="Saji S."/>
            <person name="Sakaguchi M."/>
            <person name="Sakai K."/>
            <person name="Shibata M."/>
            <person name="Shimokawa T."/>
            <person name="Song J."/>
            <person name="Takazaki Y."/>
            <person name="Terasawa K."/>
            <person name="Tsugane M."/>
            <person name="Tsuji K."/>
            <person name="Ueda S."/>
            <person name="Waki K."/>
            <person name="Yamagata H."/>
            <person name="Yamamoto M."/>
            <person name="Yamamoto S."/>
            <person name="Yamane H."/>
            <person name="Yoshiki S."/>
            <person name="Yoshihara R."/>
            <person name="Yukawa K."/>
            <person name="Zhong H."/>
            <person name="Yano M."/>
            <person name="Yuan Q."/>
            <person name="Ouyang S."/>
            <person name="Liu J."/>
            <person name="Jones K.M."/>
            <person name="Gansberger K."/>
            <person name="Moffat K."/>
            <person name="Hill J."/>
            <person name="Bera J."/>
            <person name="Fadrosh D."/>
            <person name="Jin S."/>
            <person name="Johri S."/>
            <person name="Kim M."/>
            <person name="Overton L."/>
            <person name="Reardon M."/>
            <person name="Tsitrin T."/>
            <person name="Vuong H."/>
            <person name="Weaver B."/>
            <person name="Ciecko A."/>
            <person name="Tallon L."/>
            <person name="Jackson J."/>
            <person name="Pai G."/>
            <person name="Aken S.V."/>
            <person name="Utterback T."/>
            <person name="Reidmuller S."/>
            <person name="Feldblyum T."/>
            <person name="Hsiao J."/>
            <person name="Zismann V."/>
            <person name="Iobst S."/>
            <person name="de Vazeille A.R."/>
            <person name="Buell C.R."/>
            <person name="Ying K."/>
            <person name="Li Y."/>
            <person name="Lu T."/>
            <person name="Huang Y."/>
            <person name="Zhao Q."/>
            <person name="Feng Q."/>
            <person name="Zhang L."/>
            <person name="Zhu J."/>
            <person name="Weng Q."/>
            <person name="Mu J."/>
            <person name="Lu Y."/>
            <person name="Fan D."/>
            <person name="Liu Y."/>
            <person name="Guan J."/>
            <person name="Zhang Y."/>
            <person name="Yu S."/>
            <person name="Liu X."/>
            <person name="Zhang Y."/>
            <person name="Hong G."/>
            <person name="Han B."/>
            <person name="Choisne N."/>
            <person name="Demange N."/>
            <person name="Orjeda G."/>
            <person name="Samain S."/>
            <person name="Cattolico L."/>
            <person name="Pelletier E."/>
            <person name="Couloux A."/>
            <person name="Segurens B."/>
            <person name="Wincker P."/>
            <person name="D'Hont A."/>
            <person name="Scarpelli C."/>
            <person name="Weissenbach J."/>
            <person name="Salanoubat M."/>
            <person name="Quetier F."/>
            <person name="Yu Y."/>
            <person name="Kim H.R."/>
            <person name="Rambo T."/>
            <person name="Currie J."/>
            <person name="Collura K."/>
            <person name="Luo M."/>
            <person name="Yang T."/>
            <person name="Ammiraju J.S.S."/>
            <person name="Engler F."/>
            <person name="Soderlund C."/>
            <person name="Wing R.A."/>
            <person name="Palmer L.E."/>
            <person name="de la Bastide M."/>
            <person name="Spiegel L."/>
            <person name="Nascimento L."/>
            <person name="Zutavern T."/>
            <person name="O'Shaughnessy A."/>
            <person name="Dike S."/>
            <person name="Dedhia N."/>
            <person name="Preston R."/>
            <person name="Balija V."/>
            <person name="McCombie W.R."/>
            <person name="Chow T."/>
            <person name="Chen H."/>
            <person name="Chung M."/>
            <person name="Chen C."/>
            <person name="Shaw J."/>
            <person name="Wu H."/>
            <person name="Hsiao K."/>
            <person name="Chao Y."/>
            <person name="Chu M."/>
            <person name="Cheng C."/>
            <person name="Hour A."/>
            <person name="Lee P."/>
            <person name="Lin S."/>
            <person name="Lin Y."/>
            <person name="Liou J."/>
            <person name="Liu S."/>
            <person name="Hsing Y."/>
            <person name="Raghuvanshi S."/>
            <person name="Mohanty A."/>
            <person name="Bharti A.K."/>
            <person name="Gaur A."/>
            <person name="Gupta V."/>
            <person name="Kumar D."/>
            <person name="Ravi V."/>
            <person name="Vij S."/>
            <person name="Kapur A."/>
            <person name="Khurana P."/>
            <person name="Khurana P."/>
            <person name="Khurana J.P."/>
            <person name="Tyagi A.K."/>
            <person name="Gaikwad K."/>
            <person name="Singh A."/>
            <person name="Dalal V."/>
            <person name="Srivastava S."/>
            <person name="Dixit A."/>
            <person name="Pal A.K."/>
            <person name="Ghazi I.A."/>
            <person name="Yadav M."/>
            <person name="Pandit A."/>
            <person name="Bhargava A."/>
            <person name="Sureshbabu K."/>
            <person name="Batra K."/>
            <person name="Sharma T.R."/>
            <person name="Mohapatra T."/>
            <person name="Singh N.K."/>
            <person name="Messing J."/>
            <person name="Nelson A.B."/>
            <person name="Fuks G."/>
            <person name="Kavchok S."/>
            <person name="Keizer G."/>
            <person name="Linton E."/>
            <person name="Llaca V."/>
            <person name="Song R."/>
            <person name="Tanyolac B."/>
            <person name="Young S."/>
            <person name="Ho-Il K."/>
            <person name="Hahn J.H."/>
            <person name="Sangsakoo G."/>
            <person name="Vanavichit A."/>
            <person name="de Mattos Luiz.A.T."/>
            <person name="Zimmer P.D."/>
            <person name="Malone G."/>
            <person name="Dellagostin O."/>
            <person name="de Oliveira A.C."/>
            <person name="Bevan M."/>
            <person name="Bancroft I."/>
            <person name="Minx P."/>
            <person name="Cordum H."/>
            <person name="Wilson R."/>
            <person name="Cheng Z."/>
            <person name="Jin W."/>
            <person name="Jiang J."/>
            <person name="Leong S.A."/>
            <person name="Iwama H."/>
            <person name="Gojobori T."/>
            <person name="Itoh T."/>
            <person name="Niimura Y."/>
            <person name="Fujii Y."/>
            <person name="Habara T."/>
            <person name="Sakai H."/>
            <person name="Sato Y."/>
            <person name="Wilson G."/>
            <person name="Kumar K."/>
            <person name="McCouch S."/>
            <person name="Juretic N."/>
            <person name="Hoen D."/>
            <person name="Wright S."/>
            <person name="Bruskiewich R."/>
            <person name="Bureau T."/>
            <person name="Miyao A."/>
            <person name="Hirochika H."/>
            <person name="Nishikawa T."/>
            <person name="Kadowaki K."/>
            <person name="Sugiura M."/>
            <person name="Burr B."/>
            <person name="Sasaki T."/>
        </authorList>
    </citation>
    <scope>NUCLEOTIDE SEQUENCE [LARGE SCALE GENOMIC DNA]</scope>
    <source>
        <strain evidence="5">cv. Nipponbare</strain>
    </source>
</reference>
<dbReference type="PANTHER" id="PTHR43880">
    <property type="entry name" value="ALCOHOL DEHYDROGENASE"/>
    <property type="match status" value="1"/>
</dbReference>
<evidence type="ECO:0000313" key="4">
    <source>
        <dbReference type="EMBL" id="BAS79950.1"/>
    </source>
</evidence>
<keyword evidence="1" id="KW-0479">Metal-binding</keyword>
<name>A0A0P0VM43_ORYSJ</name>
<accession>A0A0P0VM43</accession>
<dbReference type="AlphaFoldDB" id="A0A0P0VM43"/>
<dbReference type="Proteomes" id="UP000059680">
    <property type="component" value="Chromosome 2"/>
</dbReference>
<evidence type="ECO:0007829" key="7">
    <source>
        <dbReference type="ProteomicsDB" id="A0A0P0VM43"/>
    </source>
</evidence>
<dbReference type="Gramene" id="Os02t0637700-02">
    <property type="protein sequence ID" value="Os02t0637700-02"/>
    <property type="gene ID" value="Os02g0637700"/>
</dbReference>
<keyword evidence="6 7" id="KW-1267">Proteomics identification</keyword>
<reference evidence="4 5" key="3">
    <citation type="journal article" date="2013" name="Rice">
        <title>Improvement of the Oryza sativa Nipponbare reference genome using next generation sequence and optical map data.</title>
        <authorList>
            <person name="Kawahara Y."/>
            <person name="de la Bastide M."/>
            <person name="Hamilton J.P."/>
            <person name="Kanamori H."/>
            <person name="McCombie W.R."/>
            <person name="Ouyang S."/>
            <person name="Schwartz D.C."/>
            <person name="Tanaka T."/>
            <person name="Wu J."/>
            <person name="Zhou S."/>
            <person name="Childs K.L."/>
            <person name="Davidson R.M."/>
            <person name="Lin H."/>
            <person name="Quesada-Ocampo L."/>
            <person name="Vaillancourt B."/>
            <person name="Sakai H."/>
            <person name="Lee S.S."/>
            <person name="Kim J."/>
            <person name="Numa H."/>
            <person name="Itoh T."/>
            <person name="Buell C.R."/>
            <person name="Matsumoto T."/>
        </authorList>
    </citation>
    <scope>NUCLEOTIDE SEQUENCE [LARGE SCALE GENOMIC DNA]</scope>
    <source>
        <strain evidence="5">cv. Nipponbare</strain>
    </source>
</reference>
<sequence>MAAASSPAAAITCRAAVAWAPGQALVMEEVEVAPPEAMEIRVKVVSTSICRSDVTQWQSTVHAQRSEDPLLAQGETCVPLLCSVKLQRVHGCALRLRGEGRPNRADGQDMPAELWCICRAWCSLEGC</sequence>